<comment type="catalytic activity">
    <reaction evidence="9">
        <text>hydrogenselenide + ATP + H2O = selenophosphate + AMP + phosphate + 2 H(+)</text>
        <dbReference type="Rhea" id="RHEA:18737"/>
        <dbReference type="ChEBI" id="CHEBI:15377"/>
        <dbReference type="ChEBI" id="CHEBI:15378"/>
        <dbReference type="ChEBI" id="CHEBI:16144"/>
        <dbReference type="ChEBI" id="CHEBI:29317"/>
        <dbReference type="ChEBI" id="CHEBI:30616"/>
        <dbReference type="ChEBI" id="CHEBI:43474"/>
        <dbReference type="ChEBI" id="CHEBI:456215"/>
        <dbReference type="EC" id="2.7.9.3"/>
    </reaction>
</comment>
<feature type="binding site" description="in other chain" evidence="9">
    <location>
        <begin position="45"/>
        <end position="47"/>
    </location>
    <ligand>
        <name>ATP</name>
        <dbReference type="ChEBI" id="CHEBI:30616"/>
        <note>ligand shared between dimeric partners</note>
    </ligand>
</feature>
<dbReference type="Proteomes" id="UP000196005">
    <property type="component" value="Chromosome"/>
</dbReference>
<evidence type="ECO:0000256" key="5">
    <source>
        <dbReference type="ARBA" id="ARBA00022777"/>
    </source>
</evidence>
<dbReference type="InterPro" id="IPR036921">
    <property type="entry name" value="PurM-like_N_sf"/>
</dbReference>
<dbReference type="KEGG" id="suls:Sdiek1_2632"/>
<evidence type="ECO:0000256" key="8">
    <source>
        <dbReference type="ARBA" id="ARBA00023266"/>
    </source>
</evidence>
<keyword evidence="6 9" id="KW-0067">ATP-binding</keyword>
<dbReference type="Pfam" id="PF02769">
    <property type="entry name" value="AIRS_C"/>
    <property type="match status" value="1"/>
</dbReference>
<evidence type="ECO:0000313" key="13">
    <source>
        <dbReference type="Proteomes" id="UP000196005"/>
    </source>
</evidence>
<dbReference type="GO" id="GO:0005737">
    <property type="term" value="C:cytoplasm"/>
    <property type="evidence" value="ECO:0007669"/>
    <property type="project" value="TreeGrafter"/>
</dbReference>
<evidence type="ECO:0000256" key="2">
    <source>
        <dbReference type="ARBA" id="ARBA00022679"/>
    </source>
</evidence>
<dbReference type="InterPro" id="IPR004536">
    <property type="entry name" value="SPS/SelD"/>
</dbReference>
<keyword evidence="3 9" id="KW-0479">Metal-binding</keyword>
<dbReference type="SUPFAM" id="SSF55326">
    <property type="entry name" value="PurM N-terminal domain-like"/>
    <property type="match status" value="1"/>
</dbReference>
<dbReference type="Pfam" id="PF00586">
    <property type="entry name" value="AIRS"/>
    <property type="match status" value="1"/>
</dbReference>
<feature type="binding site" evidence="9">
    <location>
        <position position="224"/>
    </location>
    <ligand>
        <name>Mg(2+)</name>
        <dbReference type="ChEBI" id="CHEBI:18420"/>
    </ligand>
</feature>
<evidence type="ECO:0000259" key="10">
    <source>
        <dbReference type="Pfam" id="PF00586"/>
    </source>
</evidence>
<dbReference type="OrthoDB" id="9767928at2"/>
<protein>
    <recommendedName>
        <fullName evidence="9">Selenide, water dikinase</fullName>
        <ecNumber evidence="9">2.7.9.3</ecNumber>
    </recommendedName>
    <alternativeName>
        <fullName evidence="9">Selenium donor protein</fullName>
    </alternativeName>
    <alternativeName>
        <fullName evidence="9">Selenophosphate synthase</fullName>
    </alternativeName>
</protein>
<keyword evidence="13" id="KW-1185">Reference proteome</keyword>
<evidence type="ECO:0000259" key="11">
    <source>
        <dbReference type="Pfam" id="PF02769"/>
    </source>
</evidence>
<dbReference type="GO" id="GO:0004756">
    <property type="term" value="F:selenide, water dikinase activity"/>
    <property type="evidence" value="ECO:0007669"/>
    <property type="project" value="UniProtKB-UniRule"/>
</dbReference>
<dbReference type="CDD" id="cd02195">
    <property type="entry name" value="SelD"/>
    <property type="match status" value="1"/>
</dbReference>
<keyword evidence="2 9" id="KW-0808">Transferase</keyword>
<dbReference type="Gene3D" id="3.30.1330.10">
    <property type="entry name" value="PurM-like, N-terminal domain"/>
    <property type="match status" value="1"/>
</dbReference>
<evidence type="ECO:0000256" key="6">
    <source>
        <dbReference type="ARBA" id="ARBA00022840"/>
    </source>
</evidence>
<feature type="active site" evidence="9">
    <location>
        <position position="16"/>
    </location>
</feature>
<dbReference type="PANTHER" id="PTHR10256">
    <property type="entry name" value="SELENIDE, WATER DIKINASE"/>
    <property type="match status" value="1"/>
</dbReference>
<feature type="binding site" evidence="9">
    <location>
        <position position="88"/>
    </location>
    <ligand>
        <name>Mg(2+)</name>
        <dbReference type="ChEBI" id="CHEBI:18420"/>
    </ligand>
</feature>
<evidence type="ECO:0000313" key="12">
    <source>
        <dbReference type="EMBL" id="ARU49780.1"/>
    </source>
</evidence>
<keyword evidence="7 9" id="KW-0460">Magnesium</keyword>
<dbReference type="Gene3D" id="3.90.650.10">
    <property type="entry name" value="PurM-like C-terminal domain"/>
    <property type="match status" value="1"/>
</dbReference>
<dbReference type="InterPro" id="IPR036676">
    <property type="entry name" value="PurM-like_C_sf"/>
</dbReference>
<feature type="binding site" evidence="9">
    <location>
        <position position="48"/>
    </location>
    <ligand>
        <name>Mg(2+)</name>
        <dbReference type="ChEBI" id="CHEBI:18420"/>
    </ligand>
</feature>
<organism evidence="12 13">
    <name type="scientific">Sulfurospirillum diekertiae</name>
    <dbReference type="NCBI Taxonomy" id="1854492"/>
    <lineage>
        <taxon>Bacteria</taxon>
        <taxon>Pseudomonadati</taxon>
        <taxon>Campylobacterota</taxon>
        <taxon>Epsilonproteobacteria</taxon>
        <taxon>Campylobacterales</taxon>
        <taxon>Sulfurospirillaceae</taxon>
        <taxon>Sulfurospirillum</taxon>
    </lineage>
</organism>
<dbReference type="GO" id="GO:0016260">
    <property type="term" value="P:selenocysteine biosynthetic process"/>
    <property type="evidence" value="ECO:0007669"/>
    <property type="project" value="InterPro"/>
</dbReference>
<dbReference type="EMBL" id="CP021416">
    <property type="protein sequence ID" value="ARU49780.1"/>
    <property type="molecule type" value="Genomic_DNA"/>
</dbReference>
<feature type="binding site" description="in other chain" evidence="9">
    <location>
        <position position="65"/>
    </location>
    <ligand>
        <name>ATP</name>
        <dbReference type="ChEBI" id="CHEBI:30616"/>
        <note>ligand shared between dimeric partners</note>
    </ligand>
</feature>
<keyword evidence="8 9" id="KW-0711">Selenium</keyword>
<dbReference type="InterPro" id="IPR010918">
    <property type="entry name" value="PurM-like_C_dom"/>
</dbReference>
<reference evidence="13" key="1">
    <citation type="submission" date="2017-05" db="EMBL/GenBank/DDBJ databases">
        <title>Dechlorination kinetics govern the competition between two new strains of the genus Sulfurospirillum.</title>
        <authorList>
            <person name="Buttet G.F."/>
            <person name="Murray A.M."/>
            <person name="Goris T."/>
            <person name="Burion M."/>
            <person name="Lin B."/>
            <person name="Rolle M."/>
            <person name="Maillard J."/>
        </authorList>
    </citation>
    <scope>NUCLEOTIDE SEQUENCE [LARGE SCALE GENOMIC DNA]</scope>
    <source>
        <strain evidence="13">SL2-1</strain>
    </source>
</reference>
<feature type="domain" description="PurM-like N-terminal" evidence="10">
    <location>
        <begin position="47"/>
        <end position="154"/>
    </location>
</feature>
<comment type="subunit">
    <text evidence="9">Homodimer.</text>
</comment>
<dbReference type="PIRSF" id="PIRSF036407">
    <property type="entry name" value="Selenphspht_syn"/>
    <property type="match status" value="1"/>
</dbReference>
<dbReference type="InterPro" id="IPR016188">
    <property type="entry name" value="PurM-like_N"/>
</dbReference>
<evidence type="ECO:0000256" key="1">
    <source>
        <dbReference type="ARBA" id="ARBA00008026"/>
    </source>
</evidence>
<feature type="binding site" description="in other chain" evidence="9">
    <location>
        <position position="88"/>
    </location>
    <ligand>
        <name>ATP</name>
        <dbReference type="ChEBI" id="CHEBI:30616"/>
        <note>ligand shared between dimeric partners</note>
    </ligand>
</feature>
<dbReference type="GO" id="GO:0000287">
    <property type="term" value="F:magnesium ion binding"/>
    <property type="evidence" value="ECO:0007669"/>
    <property type="project" value="UniProtKB-UniRule"/>
</dbReference>
<keyword evidence="4 9" id="KW-0547">Nucleotide-binding</keyword>
<dbReference type="HAMAP" id="MF_00625">
    <property type="entry name" value="SelD"/>
    <property type="match status" value="1"/>
</dbReference>
<gene>
    <name evidence="9" type="primary">selD</name>
    <name evidence="12" type="ORF">Sdiek1_2632</name>
</gene>
<sequence>MNNEAKLTKYVKAAGCAAKLGPGDLTEALGGLSCTHENVLVGMDTSDDASVYYLDEERALVQTVDIITPVVDDPYVYGQIAAANSLSDVFAMGGEVATAMNIVGFDGCHQPRSILKEILEGGQSKVVECGGIIIGGHTIEAPEMTYGMSVTGFVHPKKIYRNNTPRIGDMLILTKPLGMGILTTAIKADMLEKSVVEKVASILSTLNHKASRIMRQYDVSACTDVTGFGLFGHGYEMSFNRVTIAFEMKNIPILDEARALADMGIIPAGAYTNKSYLSSKVHAKVPHKDEIILYDAQTSGGLLMAVSQNDAPKLLKHLQDEGLTYSAIIAEILPLGEKPLLYM</sequence>
<dbReference type="GO" id="GO:0005524">
    <property type="term" value="F:ATP binding"/>
    <property type="evidence" value="ECO:0007669"/>
    <property type="project" value="UniProtKB-UniRule"/>
</dbReference>
<evidence type="ECO:0000256" key="7">
    <source>
        <dbReference type="ARBA" id="ARBA00022842"/>
    </source>
</evidence>
<name>A0A1Y0HPB8_9BACT</name>
<feature type="binding site" description="in other chain" evidence="9">
    <location>
        <position position="19"/>
    </location>
    <ligand>
        <name>ATP</name>
        <dbReference type="ChEBI" id="CHEBI:30616"/>
        <note>ligand shared between dimeric partners</note>
    </ligand>
</feature>
<evidence type="ECO:0000256" key="9">
    <source>
        <dbReference type="HAMAP-Rule" id="MF_00625"/>
    </source>
</evidence>
<feature type="binding site" evidence="9">
    <location>
        <begin position="136"/>
        <end position="138"/>
    </location>
    <ligand>
        <name>ATP</name>
        <dbReference type="ChEBI" id="CHEBI:30616"/>
        <note>ligand shared between dimeric partners</note>
    </ligand>
</feature>
<feature type="domain" description="PurM-like C-terminal" evidence="11">
    <location>
        <begin position="167"/>
        <end position="332"/>
    </location>
</feature>
<dbReference type="PANTHER" id="PTHR10256:SF0">
    <property type="entry name" value="INACTIVE SELENIDE, WATER DIKINASE-LIKE PROTEIN-RELATED"/>
    <property type="match status" value="1"/>
</dbReference>
<keyword evidence="5 9" id="KW-0418">Kinase</keyword>
<dbReference type="EC" id="2.7.9.3" evidence="9"/>
<dbReference type="InterPro" id="IPR023061">
    <property type="entry name" value="SelD_I"/>
</dbReference>
<evidence type="ECO:0000256" key="4">
    <source>
        <dbReference type="ARBA" id="ARBA00022741"/>
    </source>
</evidence>
<dbReference type="FunFam" id="3.30.1330.10:FF:000003">
    <property type="entry name" value="Selenide, water dikinase"/>
    <property type="match status" value="1"/>
</dbReference>
<dbReference type="SUPFAM" id="SSF56042">
    <property type="entry name" value="PurM C-terminal domain-like"/>
    <property type="match status" value="1"/>
</dbReference>
<dbReference type="NCBIfam" id="TIGR00476">
    <property type="entry name" value="selD"/>
    <property type="match status" value="1"/>
</dbReference>
<proteinExistence type="inferred from homology"/>
<comment type="function">
    <text evidence="9">Synthesizes selenophosphate from selenide and ATP.</text>
</comment>
<evidence type="ECO:0000256" key="3">
    <source>
        <dbReference type="ARBA" id="ARBA00022723"/>
    </source>
</evidence>
<comment type="similarity">
    <text evidence="1 9">Belongs to the selenophosphate synthase 1 family. Class I subfamily.</text>
</comment>
<comment type="cofactor">
    <cofactor evidence="9">
        <name>Mg(2+)</name>
        <dbReference type="ChEBI" id="CHEBI:18420"/>
    </cofactor>
    <text evidence="9">Binds 1 Mg(2+) ion per monomer.</text>
</comment>
<dbReference type="AlphaFoldDB" id="A0A1Y0HPB8"/>
<dbReference type="RefSeq" id="WP_087439472.1">
    <property type="nucleotide sequence ID" value="NZ_CP021416.1"/>
</dbReference>
<feature type="site" description="Important for catalytic activity" evidence="9">
    <location>
        <position position="19"/>
    </location>
</feature>
<accession>A0A1Y0HPB8</accession>